<keyword evidence="2" id="KW-1185">Reference proteome</keyword>
<dbReference type="Proteomes" id="UP001480595">
    <property type="component" value="Unassembled WGS sequence"/>
</dbReference>
<name>A0ABR1VFU3_9PEZI</name>
<accession>A0ABR1VFU3</accession>
<dbReference type="EMBL" id="JAQQWL010000006">
    <property type="protein sequence ID" value="KAK8070089.1"/>
    <property type="molecule type" value="Genomic_DNA"/>
</dbReference>
<sequence>MKASEEFPGGFPPEVDNWCNHPASEILHSPFAASRRRMKENMMRWEPDNSNLDPNSGPTSIDGSLFKGIWWHLSPAHYWGAIVQLYSSMSLSLETDRPIAIAGVVDTFRPFLGEYWAGAGEPHCSRLLEKRAPSWSWMSLKGQVFYNTPCKFADTDVVLCHFVEAEVLSLADIRLRLRAPLVYATRVTAGSNPILAWGLWVSGFGPRRHAGHCVSSFKGDLK</sequence>
<dbReference type="RefSeq" id="XP_066717383.1">
    <property type="nucleotide sequence ID" value="XM_066858114.1"/>
</dbReference>
<proteinExistence type="predicted"/>
<evidence type="ECO:0000313" key="1">
    <source>
        <dbReference type="EMBL" id="KAK8070089.1"/>
    </source>
</evidence>
<gene>
    <name evidence="1" type="ORF">PG994_006705</name>
</gene>
<organism evidence="1 2">
    <name type="scientific">Apiospora phragmitis</name>
    <dbReference type="NCBI Taxonomy" id="2905665"/>
    <lineage>
        <taxon>Eukaryota</taxon>
        <taxon>Fungi</taxon>
        <taxon>Dikarya</taxon>
        <taxon>Ascomycota</taxon>
        <taxon>Pezizomycotina</taxon>
        <taxon>Sordariomycetes</taxon>
        <taxon>Xylariomycetidae</taxon>
        <taxon>Amphisphaeriales</taxon>
        <taxon>Apiosporaceae</taxon>
        <taxon>Apiospora</taxon>
    </lineage>
</organism>
<reference evidence="1 2" key="1">
    <citation type="submission" date="2023-01" db="EMBL/GenBank/DDBJ databases">
        <title>Analysis of 21 Apiospora genomes using comparative genomics revels a genus with tremendous synthesis potential of carbohydrate active enzymes and secondary metabolites.</title>
        <authorList>
            <person name="Sorensen T."/>
        </authorList>
    </citation>
    <scope>NUCLEOTIDE SEQUENCE [LARGE SCALE GENOMIC DNA]</scope>
    <source>
        <strain evidence="1 2">CBS 135458</strain>
    </source>
</reference>
<dbReference type="GeneID" id="92091177"/>
<comment type="caution">
    <text evidence="1">The sequence shown here is derived from an EMBL/GenBank/DDBJ whole genome shotgun (WGS) entry which is preliminary data.</text>
</comment>
<evidence type="ECO:0000313" key="2">
    <source>
        <dbReference type="Proteomes" id="UP001480595"/>
    </source>
</evidence>
<protein>
    <submittedName>
        <fullName evidence="1">Uncharacterized protein</fullName>
    </submittedName>
</protein>